<evidence type="ECO:0000259" key="2">
    <source>
        <dbReference type="Pfam" id="PF01882"/>
    </source>
</evidence>
<dbReference type="Proteomes" id="UP000480246">
    <property type="component" value="Unassembled WGS sequence"/>
</dbReference>
<dbReference type="InterPro" id="IPR002881">
    <property type="entry name" value="DUF58"/>
</dbReference>
<feature type="domain" description="DUF58" evidence="2">
    <location>
        <begin position="220"/>
        <end position="365"/>
    </location>
</feature>
<sequence length="423" mass="48947">MKRTAQHLGRVIQLCLFIGILFSFAMFQGGFLSWFLFYSITPILVYMLIIPFYPFKYWRVERDLSASYVDAGSSVELKINIKRKTHFPLFYVMVEESCPASLKYKDIGDKKYQYMADQSYYRENRTLKKILFPYFRKEFSVSFKLDHLPRGKHDFTTIKLSTGDPFGLVSSEFNLNLDSHVVVYPAIHEIKWQLRTNSLEEGSNPANMYDERLTNVVSGVREYIPGDRFSWIDWKTTARKNTVMTKEFEQEKDAHIAVLLPVNNGKQLLPMSFEAAIELCLSILSRMRSKGQHITLHVFAEQEKHFTSQQIQSQFASVQNYLATIKQGEQSNISGKLQQTVHYLPKGTLILTIVTCLDAELVNSLIAKKKLAYQLFVCYISSEKQLTLENQRMIQQLELKDIAVQTITEADLVKEKWEVSAAK</sequence>
<keyword evidence="4" id="KW-1185">Reference proteome</keyword>
<feature type="transmembrane region" description="Helical" evidence="1">
    <location>
        <begin position="12"/>
        <end position="29"/>
    </location>
</feature>
<keyword evidence="1" id="KW-1133">Transmembrane helix</keyword>
<gene>
    <name evidence="3" type="ORF">F9U64_14720</name>
</gene>
<dbReference type="PANTHER" id="PTHR34351">
    <property type="entry name" value="SLR1927 PROTEIN-RELATED"/>
    <property type="match status" value="1"/>
</dbReference>
<comment type="caution">
    <text evidence="3">The sequence shown here is derived from an EMBL/GenBank/DDBJ whole genome shotgun (WGS) entry which is preliminary data.</text>
</comment>
<dbReference type="EMBL" id="WEID01000073">
    <property type="protein sequence ID" value="KAB8129891.1"/>
    <property type="molecule type" value="Genomic_DNA"/>
</dbReference>
<keyword evidence="1" id="KW-0812">Transmembrane</keyword>
<evidence type="ECO:0000313" key="4">
    <source>
        <dbReference type="Proteomes" id="UP000480246"/>
    </source>
</evidence>
<feature type="transmembrane region" description="Helical" evidence="1">
    <location>
        <begin position="35"/>
        <end position="55"/>
    </location>
</feature>
<evidence type="ECO:0000313" key="3">
    <source>
        <dbReference type="EMBL" id="KAB8129891.1"/>
    </source>
</evidence>
<organism evidence="3 4">
    <name type="scientific">Gracilibacillus oryzae</name>
    <dbReference type="NCBI Taxonomy" id="1672701"/>
    <lineage>
        <taxon>Bacteria</taxon>
        <taxon>Bacillati</taxon>
        <taxon>Bacillota</taxon>
        <taxon>Bacilli</taxon>
        <taxon>Bacillales</taxon>
        <taxon>Bacillaceae</taxon>
        <taxon>Gracilibacillus</taxon>
    </lineage>
</organism>
<reference evidence="3 4" key="1">
    <citation type="submission" date="2019-10" db="EMBL/GenBank/DDBJ databases">
        <title>Gracilibacillus sp. nov. isolated from rice seeds.</title>
        <authorList>
            <person name="He S."/>
        </authorList>
    </citation>
    <scope>NUCLEOTIDE SEQUENCE [LARGE SCALE GENOMIC DNA]</scope>
    <source>
        <strain evidence="3 4">TD8</strain>
    </source>
</reference>
<keyword evidence="1" id="KW-0472">Membrane</keyword>
<evidence type="ECO:0000256" key="1">
    <source>
        <dbReference type="SAM" id="Phobius"/>
    </source>
</evidence>
<name>A0A7C8GS11_9BACI</name>
<dbReference type="OrthoDB" id="140416at2"/>
<proteinExistence type="predicted"/>
<dbReference type="PANTHER" id="PTHR34351:SF2">
    <property type="entry name" value="DUF58 DOMAIN-CONTAINING PROTEIN"/>
    <property type="match status" value="1"/>
</dbReference>
<protein>
    <submittedName>
        <fullName evidence="3">DUF58 domain-containing protein</fullName>
    </submittedName>
</protein>
<dbReference type="RefSeq" id="WP_153405132.1">
    <property type="nucleotide sequence ID" value="NZ_ML762435.1"/>
</dbReference>
<accession>A0A7C8GS11</accession>
<dbReference type="AlphaFoldDB" id="A0A7C8GS11"/>
<dbReference type="Pfam" id="PF01882">
    <property type="entry name" value="DUF58"/>
    <property type="match status" value="1"/>
</dbReference>